<evidence type="ECO:0000313" key="1">
    <source>
        <dbReference type="EMBL" id="MBX73724.1"/>
    </source>
</evidence>
<dbReference type="EMBL" id="GGEC01093240">
    <property type="protein sequence ID" value="MBX73724.1"/>
    <property type="molecule type" value="Transcribed_RNA"/>
</dbReference>
<proteinExistence type="predicted"/>
<protein>
    <submittedName>
        <fullName evidence="1">Uncharacterized protein</fullName>
    </submittedName>
</protein>
<sequence>MFLTYKARILSFLAS</sequence>
<name>A0A2P2R3L7_RHIMU</name>
<organism evidence="1">
    <name type="scientific">Rhizophora mucronata</name>
    <name type="common">Asiatic mangrove</name>
    <dbReference type="NCBI Taxonomy" id="61149"/>
    <lineage>
        <taxon>Eukaryota</taxon>
        <taxon>Viridiplantae</taxon>
        <taxon>Streptophyta</taxon>
        <taxon>Embryophyta</taxon>
        <taxon>Tracheophyta</taxon>
        <taxon>Spermatophyta</taxon>
        <taxon>Magnoliopsida</taxon>
        <taxon>eudicotyledons</taxon>
        <taxon>Gunneridae</taxon>
        <taxon>Pentapetalae</taxon>
        <taxon>rosids</taxon>
        <taxon>fabids</taxon>
        <taxon>Malpighiales</taxon>
        <taxon>Rhizophoraceae</taxon>
        <taxon>Rhizophora</taxon>
    </lineage>
</organism>
<reference evidence="1" key="1">
    <citation type="submission" date="2018-02" db="EMBL/GenBank/DDBJ databases">
        <title>Rhizophora mucronata_Transcriptome.</title>
        <authorList>
            <person name="Meera S.P."/>
            <person name="Sreeshan A."/>
            <person name="Augustine A."/>
        </authorList>
    </citation>
    <scope>NUCLEOTIDE SEQUENCE</scope>
    <source>
        <tissue evidence="1">Leaf</tissue>
    </source>
</reference>
<accession>A0A2P2R3L7</accession>